<evidence type="ECO:0000313" key="2">
    <source>
        <dbReference type="EMBL" id="KAA6431623.1"/>
    </source>
</evidence>
<dbReference type="OrthoDB" id="957239at2"/>
<evidence type="ECO:0008006" key="4">
    <source>
        <dbReference type="Google" id="ProtNLM"/>
    </source>
</evidence>
<sequence length="153" mass="17149">MTIPRKCIFLFLLLLSACSQSADNVQEAASILTDQSRWRIDEISVNDAITFKEGKMTQQFGGVDFERYMETVELKNDGTFSGVFKGETQPFILKWKENKANITVGAADANAKGGEWTIEPRDVSSSSFIMKTQSTAYDYPRVTRIALKFKAAK</sequence>
<keyword evidence="3" id="KW-1185">Reference proteome</keyword>
<dbReference type="EMBL" id="VBSN01000073">
    <property type="protein sequence ID" value="KAA6431623.1"/>
    <property type="molecule type" value="Genomic_DNA"/>
</dbReference>
<dbReference type="AlphaFoldDB" id="A0A5M8Q8V9"/>
<gene>
    <name evidence="2" type="ORF">FEM33_24870</name>
</gene>
<feature type="chain" id="PRO_5024326910" description="DUF5004 domain-containing protein" evidence="1">
    <location>
        <begin position="23"/>
        <end position="153"/>
    </location>
</feature>
<keyword evidence="1" id="KW-0732">Signal</keyword>
<reference evidence="2 3" key="1">
    <citation type="submission" date="2019-05" db="EMBL/GenBank/DDBJ databases">
        <authorList>
            <person name="Qu J.-H."/>
        </authorList>
    </citation>
    <scope>NUCLEOTIDE SEQUENCE [LARGE SCALE GENOMIC DNA]</scope>
    <source>
        <strain evidence="2 3">NS28</strain>
    </source>
</reference>
<comment type="caution">
    <text evidence="2">The sequence shown here is derived from an EMBL/GenBank/DDBJ whole genome shotgun (WGS) entry which is preliminary data.</text>
</comment>
<protein>
    <recommendedName>
        <fullName evidence="4">DUF5004 domain-containing protein</fullName>
    </recommendedName>
</protein>
<name>A0A5M8Q8V9_9BACT</name>
<feature type="signal peptide" evidence="1">
    <location>
        <begin position="1"/>
        <end position="22"/>
    </location>
</feature>
<proteinExistence type="predicted"/>
<evidence type="ECO:0000256" key="1">
    <source>
        <dbReference type="SAM" id="SignalP"/>
    </source>
</evidence>
<accession>A0A5M8Q8V9</accession>
<evidence type="ECO:0000313" key="3">
    <source>
        <dbReference type="Proteomes" id="UP000323994"/>
    </source>
</evidence>
<dbReference type="Proteomes" id="UP000323994">
    <property type="component" value="Unassembled WGS sequence"/>
</dbReference>
<organism evidence="2 3">
    <name type="scientific">Dyadobacter flavalbus</name>
    <dbReference type="NCBI Taxonomy" id="2579942"/>
    <lineage>
        <taxon>Bacteria</taxon>
        <taxon>Pseudomonadati</taxon>
        <taxon>Bacteroidota</taxon>
        <taxon>Cytophagia</taxon>
        <taxon>Cytophagales</taxon>
        <taxon>Spirosomataceae</taxon>
        <taxon>Dyadobacter</taxon>
    </lineage>
</organism>
<dbReference type="PROSITE" id="PS51257">
    <property type="entry name" value="PROKAR_LIPOPROTEIN"/>
    <property type="match status" value="1"/>
</dbReference>